<dbReference type="GO" id="GO:0005634">
    <property type="term" value="C:nucleus"/>
    <property type="evidence" value="ECO:0007669"/>
    <property type="project" value="UniProtKB-SubCell"/>
</dbReference>
<feature type="compositionally biased region" description="Basic residues" evidence="7">
    <location>
        <begin position="42"/>
        <end position="52"/>
    </location>
</feature>
<evidence type="ECO:0000313" key="8">
    <source>
        <dbReference type="EMBL" id="KAF5403593.1"/>
    </source>
</evidence>
<feature type="region of interest" description="Disordered" evidence="7">
    <location>
        <begin position="32"/>
        <end position="52"/>
    </location>
</feature>
<comment type="caution">
    <text evidence="8">The sequence shown here is derived from an EMBL/GenBank/DDBJ whole genome shotgun (WGS) entry which is preliminary data.</text>
</comment>
<dbReference type="OrthoDB" id="6273183at2759"/>
<keyword evidence="5 6" id="KW-0539">Nucleus</keyword>
<dbReference type="CDD" id="cd00074">
    <property type="entry name" value="HFD_H2A"/>
    <property type="match status" value="1"/>
</dbReference>
<evidence type="ECO:0000256" key="2">
    <source>
        <dbReference type="ARBA" id="ARBA00004286"/>
    </source>
</evidence>
<name>A0A8J4SPP5_9TREM</name>
<keyword evidence="4 6" id="KW-0158">Chromosome</keyword>
<dbReference type="Gene3D" id="1.10.20.10">
    <property type="entry name" value="Histone, subunit A"/>
    <property type="match status" value="1"/>
</dbReference>
<dbReference type="GO" id="GO:0030527">
    <property type="term" value="F:structural constituent of chromatin"/>
    <property type="evidence" value="ECO:0007669"/>
    <property type="project" value="InterPro"/>
</dbReference>
<dbReference type="EMBL" id="LUCH01001140">
    <property type="protein sequence ID" value="KAF5403593.1"/>
    <property type="molecule type" value="Genomic_DNA"/>
</dbReference>
<dbReference type="InterPro" id="IPR002119">
    <property type="entry name" value="Histone_H2A"/>
</dbReference>
<dbReference type="InterPro" id="IPR032458">
    <property type="entry name" value="Histone_H2A_CS"/>
</dbReference>
<keyword evidence="6" id="KW-0544">Nucleosome core</keyword>
<dbReference type="GO" id="GO:0000786">
    <property type="term" value="C:nucleosome"/>
    <property type="evidence" value="ECO:0007669"/>
    <property type="project" value="UniProtKB-KW"/>
</dbReference>
<keyword evidence="9" id="KW-1185">Reference proteome</keyword>
<evidence type="ECO:0000256" key="1">
    <source>
        <dbReference type="ARBA" id="ARBA00004123"/>
    </source>
</evidence>
<evidence type="ECO:0000256" key="5">
    <source>
        <dbReference type="ARBA" id="ARBA00023242"/>
    </source>
</evidence>
<keyword evidence="6" id="KW-0238">DNA-binding</keyword>
<evidence type="ECO:0000256" key="3">
    <source>
        <dbReference type="ARBA" id="ARBA00010691"/>
    </source>
</evidence>
<dbReference type="AlphaFoldDB" id="A0A8J4SPP5"/>
<evidence type="ECO:0000256" key="4">
    <source>
        <dbReference type="ARBA" id="ARBA00022454"/>
    </source>
</evidence>
<accession>A0A8J4SPP5</accession>
<comment type="subunit">
    <text evidence="6">The nucleosome is a histone octamer containing two molecules each of H2A, H2B, H3 and H4 assembled in one H3-H4 heterotetramer and two H2A-H2B heterodimers. The octamer wraps approximately 147 bp of DNA.</text>
</comment>
<gene>
    <name evidence="8" type="ORF">PHET_02411</name>
</gene>
<dbReference type="InterPro" id="IPR009072">
    <property type="entry name" value="Histone-fold"/>
</dbReference>
<sequence>MEGLGTDMDNLWLFSVQPTPSFEQTFRQNSHWNITKDGGKGGKTRVKSKTRSARAGLQFPVGRVHRLLRKDNCAERVGAGAPLYLATVLEYLAAEV</sequence>
<comment type="subcellular location">
    <subcellularLocation>
        <location evidence="2">Chromosome</location>
    </subcellularLocation>
    <subcellularLocation>
        <location evidence="1 6">Nucleus</location>
    </subcellularLocation>
</comment>
<protein>
    <recommendedName>
        <fullName evidence="6">Histone H2A</fullName>
    </recommendedName>
</protein>
<reference evidence="8" key="1">
    <citation type="submission" date="2019-05" db="EMBL/GenBank/DDBJ databases">
        <title>Annotation for the trematode Paragonimus heterotremus.</title>
        <authorList>
            <person name="Choi Y.-J."/>
        </authorList>
    </citation>
    <scope>NUCLEOTIDE SEQUENCE</scope>
    <source>
        <strain evidence="8">LC</strain>
    </source>
</reference>
<organism evidence="8 9">
    <name type="scientific">Paragonimus heterotremus</name>
    <dbReference type="NCBI Taxonomy" id="100268"/>
    <lineage>
        <taxon>Eukaryota</taxon>
        <taxon>Metazoa</taxon>
        <taxon>Spiralia</taxon>
        <taxon>Lophotrochozoa</taxon>
        <taxon>Platyhelminthes</taxon>
        <taxon>Trematoda</taxon>
        <taxon>Digenea</taxon>
        <taxon>Plagiorchiida</taxon>
        <taxon>Troglotremata</taxon>
        <taxon>Troglotrematidae</taxon>
        <taxon>Paragonimus</taxon>
    </lineage>
</organism>
<dbReference type="PANTHER" id="PTHR23430">
    <property type="entry name" value="HISTONE H2A"/>
    <property type="match status" value="1"/>
</dbReference>
<evidence type="ECO:0000313" key="9">
    <source>
        <dbReference type="Proteomes" id="UP000748531"/>
    </source>
</evidence>
<dbReference type="PROSITE" id="PS00046">
    <property type="entry name" value="HISTONE_H2A"/>
    <property type="match status" value="1"/>
</dbReference>
<dbReference type="GO" id="GO:0003677">
    <property type="term" value="F:DNA binding"/>
    <property type="evidence" value="ECO:0007669"/>
    <property type="project" value="UniProtKB-KW"/>
</dbReference>
<dbReference type="PRINTS" id="PR00620">
    <property type="entry name" value="HISTONEH2A"/>
</dbReference>
<evidence type="ECO:0000256" key="7">
    <source>
        <dbReference type="SAM" id="MobiDB-lite"/>
    </source>
</evidence>
<dbReference type="GO" id="GO:0046982">
    <property type="term" value="F:protein heterodimerization activity"/>
    <property type="evidence" value="ECO:0007669"/>
    <property type="project" value="InterPro"/>
</dbReference>
<dbReference type="Proteomes" id="UP000748531">
    <property type="component" value="Unassembled WGS sequence"/>
</dbReference>
<evidence type="ECO:0000256" key="6">
    <source>
        <dbReference type="RuleBase" id="RU003767"/>
    </source>
</evidence>
<dbReference type="SUPFAM" id="SSF47113">
    <property type="entry name" value="Histone-fold"/>
    <property type="match status" value="1"/>
</dbReference>
<dbReference type="SMART" id="SM00414">
    <property type="entry name" value="H2A"/>
    <property type="match status" value="1"/>
</dbReference>
<comment type="similarity">
    <text evidence="3 6">Belongs to the histone H2A family.</text>
</comment>
<proteinExistence type="inferred from homology"/>